<feature type="transmembrane region" description="Helical" evidence="6">
    <location>
        <begin position="26"/>
        <end position="47"/>
    </location>
</feature>
<evidence type="ECO:0000256" key="6">
    <source>
        <dbReference type="SAM" id="Phobius"/>
    </source>
</evidence>
<organism evidence="7 8">
    <name type="scientific">Thermovenabulum gondwanense</name>
    <dbReference type="NCBI Taxonomy" id="520767"/>
    <lineage>
        <taxon>Bacteria</taxon>
        <taxon>Bacillati</taxon>
        <taxon>Bacillota</taxon>
        <taxon>Clostridia</taxon>
        <taxon>Thermosediminibacterales</taxon>
        <taxon>Thermosediminibacteraceae</taxon>
        <taxon>Thermovenabulum</taxon>
    </lineage>
</organism>
<comment type="subcellular location">
    <subcellularLocation>
        <location evidence="1">Cell membrane</location>
        <topology evidence="1">Multi-pass membrane protein</topology>
    </subcellularLocation>
</comment>
<evidence type="ECO:0000256" key="3">
    <source>
        <dbReference type="ARBA" id="ARBA00022692"/>
    </source>
</evidence>
<dbReference type="PANTHER" id="PTHR33931">
    <property type="entry name" value="HOLIN-LIKE PROTEIN CIDA-RELATED"/>
    <property type="match status" value="1"/>
</dbReference>
<evidence type="ECO:0000256" key="5">
    <source>
        <dbReference type="ARBA" id="ARBA00023136"/>
    </source>
</evidence>
<dbReference type="AlphaFoldDB" id="A0A161PUJ2"/>
<evidence type="ECO:0000256" key="2">
    <source>
        <dbReference type="ARBA" id="ARBA00022475"/>
    </source>
</evidence>
<dbReference type="Pfam" id="PF03788">
    <property type="entry name" value="LrgA"/>
    <property type="match status" value="1"/>
</dbReference>
<accession>A0A161PUJ2</accession>
<evidence type="ECO:0000313" key="7">
    <source>
        <dbReference type="EMBL" id="KYO66335.1"/>
    </source>
</evidence>
<evidence type="ECO:0000256" key="4">
    <source>
        <dbReference type="ARBA" id="ARBA00022989"/>
    </source>
</evidence>
<dbReference type="RefSeq" id="WP_068748353.1">
    <property type="nucleotide sequence ID" value="NZ_LOHZ01000028.1"/>
</dbReference>
<feature type="transmembrane region" description="Helical" evidence="6">
    <location>
        <begin position="59"/>
        <end position="82"/>
    </location>
</feature>
<proteinExistence type="predicted"/>
<reference evidence="7 8" key="1">
    <citation type="submission" date="2015-12" db="EMBL/GenBank/DDBJ databases">
        <title>Draft genome of Thermovenabulum gondwanense isolated from a red thermophilic microbial mat colonisisng an outflow channel of a bore well.</title>
        <authorList>
            <person name="Patel B.K."/>
        </authorList>
    </citation>
    <scope>NUCLEOTIDE SEQUENCE [LARGE SCALE GENOMIC DNA]</scope>
    <source>
        <strain evidence="7 8">R270</strain>
    </source>
</reference>
<dbReference type="OrthoDB" id="3176438at2"/>
<dbReference type="STRING" id="520767.ATZ99_12170"/>
<dbReference type="GO" id="GO:0005886">
    <property type="term" value="C:plasma membrane"/>
    <property type="evidence" value="ECO:0007669"/>
    <property type="project" value="UniProtKB-SubCell"/>
</dbReference>
<dbReference type="PANTHER" id="PTHR33931:SF2">
    <property type="entry name" value="HOLIN-LIKE PROTEIN CIDA"/>
    <property type="match status" value="1"/>
</dbReference>
<keyword evidence="3 6" id="KW-0812">Transmembrane</keyword>
<keyword evidence="2" id="KW-1003">Cell membrane</keyword>
<sequence length="121" mass="13430">METIRGFSIIIFCLFSGDLLSKSLNLLIPGNVLGMILLFLSLYFKIVKLRDIENVANGLIKILSFLFVPVAVGIVLYLDIIYKNVVPLLFSIVISTYAVLLTTGFTVQFLIRDKGGAKEND</sequence>
<dbReference type="EMBL" id="LOHZ01000028">
    <property type="protein sequence ID" value="KYO66335.1"/>
    <property type="molecule type" value="Genomic_DNA"/>
</dbReference>
<keyword evidence="8" id="KW-1185">Reference proteome</keyword>
<name>A0A161PUJ2_9FIRM</name>
<keyword evidence="4 6" id="KW-1133">Transmembrane helix</keyword>
<evidence type="ECO:0000313" key="8">
    <source>
        <dbReference type="Proteomes" id="UP000075737"/>
    </source>
</evidence>
<keyword evidence="5 6" id="KW-0472">Membrane</keyword>
<protein>
    <submittedName>
        <fullName evidence="7">Antiholin-like protein LrgA</fullName>
    </submittedName>
</protein>
<comment type="caution">
    <text evidence="7">The sequence shown here is derived from an EMBL/GenBank/DDBJ whole genome shotgun (WGS) entry which is preliminary data.</text>
</comment>
<dbReference type="InterPro" id="IPR005538">
    <property type="entry name" value="LrgA/CidA"/>
</dbReference>
<gene>
    <name evidence="7" type="primary">lrgA</name>
    <name evidence="7" type="ORF">ATZ99_12170</name>
</gene>
<feature type="transmembrane region" description="Helical" evidence="6">
    <location>
        <begin position="88"/>
        <end position="111"/>
    </location>
</feature>
<dbReference type="Proteomes" id="UP000075737">
    <property type="component" value="Unassembled WGS sequence"/>
</dbReference>
<evidence type="ECO:0000256" key="1">
    <source>
        <dbReference type="ARBA" id="ARBA00004651"/>
    </source>
</evidence>